<sequence length="112" mass="10777">MREGSGALGGGRGPCQSPAAALRGCARVAAAAGAAGKHLAQGSHGAPPRDSSPFLPLPGFLAREQGRSLLPAAGTTRTAAPSLLRPGECAPEARGPAAAGPGDGCSSDVQAL</sequence>
<gene>
    <name evidence="2" type="ORF">J1605_001718</name>
</gene>
<name>A0AB34I2I9_ESCRO</name>
<evidence type="ECO:0000313" key="2">
    <source>
        <dbReference type="EMBL" id="KAJ8797623.1"/>
    </source>
</evidence>
<reference evidence="2 3" key="1">
    <citation type="submission" date="2022-11" db="EMBL/GenBank/DDBJ databases">
        <title>Whole genome sequence of Eschrichtius robustus ER-17-0199.</title>
        <authorList>
            <person name="Bruniche-Olsen A."/>
            <person name="Black A.N."/>
            <person name="Fields C.J."/>
            <person name="Walden K."/>
            <person name="Dewoody J.A."/>
        </authorList>
    </citation>
    <scope>NUCLEOTIDE SEQUENCE [LARGE SCALE GENOMIC DNA]</scope>
    <source>
        <strain evidence="2">ER-17-0199</strain>
        <tissue evidence="2">Blubber</tissue>
    </source>
</reference>
<feature type="compositionally biased region" description="Low complexity" evidence="1">
    <location>
        <begin position="86"/>
        <end position="112"/>
    </location>
</feature>
<evidence type="ECO:0000256" key="1">
    <source>
        <dbReference type="SAM" id="MobiDB-lite"/>
    </source>
</evidence>
<protein>
    <submittedName>
        <fullName evidence="2">Uncharacterized protein</fullName>
    </submittedName>
</protein>
<feature type="region of interest" description="Disordered" evidence="1">
    <location>
        <begin position="36"/>
        <end position="112"/>
    </location>
</feature>
<dbReference type="Proteomes" id="UP001159641">
    <property type="component" value="Unassembled WGS sequence"/>
</dbReference>
<comment type="caution">
    <text evidence="2">The sequence shown here is derived from an EMBL/GenBank/DDBJ whole genome shotgun (WGS) entry which is preliminary data.</text>
</comment>
<accession>A0AB34I2I9</accession>
<organism evidence="2 3">
    <name type="scientific">Eschrichtius robustus</name>
    <name type="common">California gray whale</name>
    <name type="synonym">Eschrichtius gibbosus</name>
    <dbReference type="NCBI Taxonomy" id="9764"/>
    <lineage>
        <taxon>Eukaryota</taxon>
        <taxon>Metazoa</taxon>
        <taxon>Chordata</taxon>
        <taxon>Craniata</taxon>
        <taxon>Vertebrata</taxon>
        <taxon>Euteleostomi</taxon>
        <taxon>Mammalia</taxon>
        <taxon>Eutheria</taxon>
        <taxon>Laurasiatheria</taxon>
        <taxon>Artiodactyla</taxon>
        <taxon>Whippomorpha</taxon>
        <taxon>Cetacea</taxon>
        <taxon>Mysticeti</taxon>
        <taxon>Eschrichtiidae</taxon>
        <taxon>Eschrichtius</taxon>
    </lineage>
</organism>
<proteinExistence type="predicted"/>
<dbReference type="EMBL" id="JAIQCJ010000177">
    <property type="protein sequence ID" value="KAJ8797623.1"/>
    <property type="molecule type" value="Genomic_DNA"/>
</dbReference>
<evidence type="ECO:0000313" key="3">
    <source>
        <dbReference type="Proteomes" id="UP001159641"/>
    </source>
</evidence>
<dbReference type="AlphaFoldDB" id="A0AB34I2I9"/>
<keyword evidence="3" id="KW-1185">Reference proteome</keyword>